<reference evidence="9" key="1">
    <citation type="submission" date="2023-07" db="EMBL/GenBank/DDBJ databases">
        <title>Functional and genomic diversity of the sorghum phyllosphere microbiome.</title>
        <authorList>
            <person name="Shade A."/>
        </authorList>
    </citation>
    <scope>NUCLEOTIDE SEQUENCE [LARGE SCALE GENOMIC DNA]</scope>
    <source>
        <strain evidence="9">SORGH_AS_0422</strain>
    </source>
</reference>
<evidence type="ECO:0000256" key="4">
    <source>
        <dbReference type="ARBA" id="ARBA00023136"/>
    </source>
</evidence>
<dbReference type="PROSITE" id="PS51257">
    <property type="entry name" value="PROKAR_LIPOPROTEIN"/>
    <property type="match status" value="1"/>
</dbReference>
<dbReference type="Pfam" id="PF14322">
    <property type="entry name" value="SusD-like_3"/>
    <property type="match status" value="1"/>
</dbReference>
<dbReference type="RefSeq" id="WP_311953515.1">
    <property type="nucleotide sequence ID" value="NZ_JAVLVU010000001.1"/>
</dbReference>
<feature type="domain" description="SusD-like N-terminal" evidence="7">
    <location>
        <begin position="24"/>
        <end position="242"/>
    </location>
</feature>
<evidence type="ECO:0000259" key="6">
    <source>
        <dbReference type="Pfam" id="PF07980"/>
    </source>
</evidence>
<proteinExistence type="inferred from homology"/>
<evidence type="ECO:0000256" key="1">
    <source>
        <dbReference type="ARBA" id="ARBA00004442"/>
    </source>
</evidence>
<evidence type="ECO:0000259" key="7">
    <source>
        <dbReference type="Pfam" id="PF14322"/>
    </source>
</evidence>
<sequence length="493" mass="53633">MKRKSIYITCLGALLTFSGCKKILEVQPENQLDAAIALSDINGYQALLMSVYDRLQSYTYYGRDMALMGDALADNIFTHTANASGRYVGQNANTRSSHYNVWTNVYSGINELNTIIATIDKFTTLSGTQATLQKQIKAEAYALRGMMYFDLARIYGYEPGKVPTTGSNANFDKSAVIRLKPTAGVGDAVSIPRSNITDTYTAIEADMNAAIAGFKAIGTSKPANPYRFSESAAHAIFGKILLYESKWAQAVTEFDNALNANITPSTLAPIAAGGYSAAFKRIPNPESLLELYYNQSVEVTGVTGSNDGLFTYTTPATAALSTFGGQTVSDELYSLFSAGDDRLAMFYTSASTRSAVVMRWTNKYSAAGGPYTDDVWIIRYSDIILMKAEALANQGQYATAAGLVVQLRASRNAGTTITVPTDASLLSFIQDERRRELFFEGHRWFDLKRTGSNITKPLATAVGTIAYTDYRLLAPLPVAEATFNPALPQNPNY</sequence>
<dbReference type="InterPro" id="IPR012944">
    <property type="entry name" value="SusD_RagB_dom"/>
</dbReference>
<dbReference type="SUPFAM" id="SSF48452">
    <property type="entry name" value="TPR-like"/>
    <property type="match status" value="1"/>
</dbReference>
<organism evidence="8 9">
    <name type="scientific">Mucilaginibacter terrae</name>
    <dbReference type="NCBI Taxonomy" id="1955052"/>
    <lineage>
        <taxon>Bacteria</taxon>
        <taxon>Pseudomonadati</taxon>
        <taxon>Bacteroidota</taxon>
        <taxon>Sphingobacteriia</taxon>
        <taxon>Sphingobacteriales</taxon>
        <taxon>Sphingobacteriaceae</taxon>
        <taxon>Mucilaginibacter</taxon>
    </lineage>
</organism>
<gene>
    <name evidence="8" type="ORF">QE417_004297</name>
</gene>
<evidence type="ECO:0000313" key="9">
    <source>
        <dbReference type="Proteomes" id="UP001258315"/>
    </source>
</evidence>
<dbReference type="InterPro" id="IPR011990">
    <property type="entry name" value="TPR-like_helical_dom_sf"/>
</dbReference>
<keyword evidence="9" id="KW-1185">Reference proteome</keyword>
<comment type="similarity">
    <text evidence="2">Belongs to the SusD family.</text>
</comment>
<comment type="caution">
    <text evidence="8">The sequence shown here is derived from an EMBL/GenBank/DDBJ whole genome shotgun (WGS) entry which is preliminary data.</text>
</comment>
<name>A0ABU3GZM8_9SPHI</name>
<keyword evidence="4" id="KW-0472">Membrane</keyword>
<protein>
    <submittedName>
        <fullName evidence="8">Zn-binding protein involved in type VI secretion</fullName>
    </submittedName>
</protein>
<dbReference type="CDD" id="cd08977">
    <property type="entry name" value="SusD"/>
    <property type="match status" value="1"/>
</dbReference>
<dbReference type="Gene3D" id="1.25.40.390">
    <property type="match status" value="1"/>
</dbReference>
<evidence type="ECO:0000256" key="3">
    <source>
        <dbReference type="ARBA" id="ARBA00022729"/>
    </source>
</evidence>
<feature type="domain" description="RagB/SusD" evidence="6">
    <location>
        <begin position="357"/>
        <end position="493"/>
    </location>
</feature>
<keyword evidence="5" id="KW-0998">Cell outer membrane</keyword>
<dbReference type="Pfam" id="PF07980">
    <property type="entry name" value="SusD_RagB"/>
    <property type="match status" value="1"/>
</dbReference>
<keyword evidence="3" id="KW-0732">Signal</keyword>
<comment type="subcellular location">
    <subcellularLocation>
        <location evidence="1">Cell outer membrane</location>
    </subcellularLocation>
</comment>
<evidence type="ECO:0000256" key="5">
    <source>
        <dbReference type="ARBA" id="ARBA00023237"/>
    </source>
</evidence>
<accession>A0ABU3GZM8</accession>
<dbReference type="Proteomes" id="UP001258315">
    <property type="component" value="Unassembled WGS sequence"/>
</dbReference>
<dbReference type="InterPro" id="IPR033985">
    <property type="entry name" value="SusD-like_N"/>
</dbReference>
<evidence type="ECO:0000313" key="8">
    <source>
        <dbReference type="EMBL" id="MDT3405225.1"/>
    </source>
</evidence>
<dbReference type="EMBL" id="JAVLVU010000001">
    <property type="protein sequence ID" value="MDT3405225.1"/>
    <property type="molecule type" value="Genomic_DNA"/>
</dbReference>
<evidence type="ECO:0000256" key="2">
    <source>
        <dbReference type="ARBA" id="ARBA00006275"/>
    </source>
</evidence>